<comment type="caution">
    <text evidence="11">The sequence shown here is derived from an EMBL/GenBank/DDBJ whole genome shotgun (WGS) entry which is preliminary data.</text>
</comment>
<comment type="subcellular location">
    <subcellularLocation>
        <location evidence="1">Nucleus</location>
    </subcellularLocation>
</comment>
<feature type="region of interest" description="Disordered" evidence="9">
    <location>
        <begin position="1537"/>
        <end position="1562"/>
    </location>
</feature>
<evidence type="ECO:0000256" key="6">
    <source>
        <dbReference type="ARBA" id="ARBA00023125"/>
    </source>
</evidence>
<feature type="compositionally biased region" description="Acidic residues" evidence="9">
    <location>
        <begin position="713"/>
        <end position="732"/>
    </location>
</feature>
<name>A0ABP1RNI8_9HEXA</name>
<keyword evidence="6" id="KW-0238">DNA-binding</keyword>
<feature type="region of interest" description="Disordered" evidence="9">
    <location>
        <begin position="1745"/>
        <end position="1799"/>
    </location>
</feature>
<dbReference type="InterPro" id="IPR050331">
    <property type="entry name" value="Zinc_finger"/>
</dbReference>
<keyword evidence="7" id="KW-0539">Nucleus</keyword>
<evidence type="ECO:0000313" key="12">
    <source>
        <dbReference type="Proteomes" id="UP001642540"/>
    </source>
</evidence>
<keyword evidence="5" id="KW-0862">Zinc</keyword>
<keyword evidence="3" id="KW-0677">Repeat</keyword>
<dbReference type="SMART" id="SM00355">
    <property type="entry name" value="ZnF_C2H2"/>
    <property type="match status" value="4"/>
</dbReference>
<feature type="compositionally biased region" description="Pro residues" evidence="9">
    <location>
        <begin position="1587"/>
        <end position="1596"/>
    </location>
</feature>
<feature type="compositionally biased region" description="Low complexity" evidence="9">
    <location>
        <begin position="733"/>
        <end position="745"/>
    </location>
</feature>
<feature type="compositionally biased region" description="Low complexity" evidence="9">
    <location>
        <begin position="91"/>
        <end position="100"/>
    </location>
</feature>
<feature type="compositionally biased region" description="Low complexity" evidence="9">
    <location>
        <begin position="1749"/>
        <end position="1778"/>
    </location>
</feature>
<evidence type="ECO:0000256" key="1">
    <source>
        <dbReference type="ARBA" id="ARBA00004123"/>
    </source>
</evidence>
<evidence type="ECO:0000313" key="11">
    <source>
        <dbReference type="EMBL" id="CAL8131686.1"/>
    </source>
</evidence>
<dbReference type="PROSITE" id="PS50157">
    <property type="entry name" value="ZINC_FINGER_C2H2_2"/>
    <property type="match status" value="2"/>
</dbReference>
<evidence type="ECO:0000256" key="3">
    <source>
        <dbReference type="ARBA" id="ARBA00022737"/>
    </source>
</evidence>
<feature type="region of interest" description="Disordered" evidence="9">
    <location>
        <begin position="1702"/>
        <end position="1724"/>
    </location>
</feature>
<feature type="region of interest" description="Disordered" evidence="9">
    <location>
        <begin position="88"/>
        <end position="140"/>
    </location>
</feature>
<feature type="compositionally biased region" description="Polar residues" evidence="9">
    <location>
        <begin position="120"/>
        <end position="136"/>
    </location>
</feature>
<keyword evidence="4 8" id="KW-0863">Zinc-finger</keyword>
<feature type="compositionally biased region" description="Polar residues" evidence="9">
    <location>
        <begin position="567"/>
        <end position="583"/>
    </location>
</feature>
<feature type="region of interest" description="Disordered" evidence="9">
    <location>
        <begin position="426"/>
        <end position="473"/>
    </location>
</feature>
<gene>
    <name evidence="11" type="ORF">ODALV1_LOCUS24276</name>
</gene>
<evidence type="ECO:0000256" key="9">
    <source>
        <dbReference type="SAM" id="MobiDB-lite"/>
    </source>
</evidence>
<feature type="compositionally biased region" description="Basic and acidic residues" evidence="9">
    <location>
        <begin position="626"/>
        <end position="640"/>
    </location>
</feature>
<sequence length="1799" mass="197990">MVQQMNAPLKNCTTTSGPLESSTVSFVGPWKCNVCGNTFSNPKAHVDHMGSHNLDYPSSCPLCLSRFKNGAELSEHICVANARNKSRTHISSSANNSTSSVKAVLQKDDPKPPVLRDETQNIFNHNNTGPSRTSTPPALDDDDYEVGMVLNPAIRSRSSSVETNNNHSDLGKAEYLIADPWLACSTLITTPEIMDEESDPVVNKLAMDEVVGNMMAEALTTSRTNKGICFPRKKQGSHRRNASLDAGVRRDRKTSSGQNSTQSAPGGDHNMEDDVNVPNLPLSVPLFDFQNIVANNSDMIFDESISDAQITHNQYSSGELKCVRCRLTFTDWDVWNNHISVHVHNQTPTLKVEMNYVNVTGFGGSDGPFVLNTDENGEYLIAPKPVPQLVRNETVVEKEPSNLTEPGREVLKFTFCRSKGTTYVVKRKSTDSTDTNESSSCDKQQVDSAERSEDESEEIPAAEDVSLNPTPEHDEEFQKMLEAVVEQSRIKPAHPNTTVHPVKGPSENNKDTSASTQKRGFQRRFYLTAQSIKKGTTKQKIQVVGSGEPVTRNQTNDETRPAVSTGPEKSSVTSAPSVISDQSLPDLVSQEPLTNTATDENDNHRNTANLKSPAPSESRETSPTPIDKELPREQSSHHEIAAISDLESNVTATNKDKDLVNPKTDRLKAPSETPQISLPPQTTPPPSSNETDNANTSEEAGTGNETTISESAANDDDDDDGALMIDVPDDLETTPTTSNTNTNNANDEDSTVEKETTNENNDRDSPITATTATVLESERGEHSDNENADKDKTVEDSDDDFQCRVCKRMFTCDDDLNTHFSKEHFRPVGSSILEPESPFPTVTVPGNSSIFEDEVEESEPISLEPIAQNTLQSLLIRHSNDEQIPGTIINNAAITVAPLRHQGQVHPRMVMPYTNHIRPIMPGRGVASTRPQHMVPPGTAMTVTRTAMRPPPNMAIGQTGQRGPVPVPYRASNYPNTLHQALANPNGQGPPPRPQLRPMPGVHMQGGQRVHGPQIQNRPPLTRVPHAGQMGNQQNVNTVQPQAALMSPSLSRQERELHDQVLHFQQKIEAIAVNLNDISLRIRQQTNHEVVTRLQIEKQKLMTMYTDNQRAMMNAQTKLKEIQQQMLQQQHEVQQMQQQHRIQQHPVQRQQQQHIVQQQQHHQQQQQNQVQQQQQHAVQQQQQQHALQQQHQHSVQQQQQQQHALQQQQQQRHQQQLQQQHQRQQMHYSQQQQLRHQELQKLQQGVEVRIQNGNGNGKRPAVEVIDVTHVNRAKQPRIDFGQPEETTITEVNKNVSNDNRQLWIPTGLTLSLVPNSDSASPPTQVAPGAHSGGSSGSRHTSRTSSPAINSPGTVAAKLSTNGITVTPASPTRSPPPNNPILSPISDCSPRGSPRTPGTSVIQRAPNAASPVISTGSGSPSPRTAFTPPQQNPNFAVPRAPGLARPNNNGVGVNPNAERPDRPPTIDLTDDEIQSHNAHMRATGGGVVTEEQLQNHEYQRRLAGIHVRNNSQLRSVPCPQCNVYFGSVEIMNEHSVRAHGHSAIQHPGPNQPQHFRQPNGPQLAIRRNSPQSASLLNPSILRGDLPIRAPPRLPHPPSNQLVPIRGPNPATRPQELLHRHMIPRSDSEKLVMPLINLEMSDAKRRALTDLGVMGFLPLAGLESIGIPVMRLRPDVSLGHFPHDNAVEVGPYQPLVPNLRGSQPITSSTPPTNVSPGASRLPNGSPNMTYTRCTDASCPEYHPPIPRPSPSAGHAHGNVAVANNNNSGAITNNNNNQYHQQQRESIVGNHSQLIVTPVSRQ</sequence>
<dbReference type="PANTHER" id="PTHR16515">
    <property type="entry name" value="PR DOMAIN ZINC FINGER PROTEIN"/>
    <property type="match status" value="1"/>
</dbReference>
<feature type="compositionally biased region" description="Basic and acidic residues" evidence="9">
    <location>
        <begin position="654"/>
        <end position="669"/>
    </location>
</feature>
<feature type="compositionally biased region" description="Basic residues" evidence="9">
    <location>
        <begin position="231"/>
        <end position="241"/>
    </location>
</feature>
<feature type="compositionally biased region" description="Basic and acidic residues" evidence="9">
    <location>
        <begin position="776"/>
        <end position="795"/>
    </location>
</feature>
<feature type="domain" description="C2H2-type" evidence="10">
    <location>
        <begin position="30"/>
        <end position="57"/>
    </location>
</feature>
<protein>
    <recommendedName>
        <fullName evidence="10">C2H2-type domain-containing protein</fullName>
    </recommendedName>
</protein>
<feature type="compositionally biased region" description="Polar residues" evidence="9">
    <location>
        <begin position="689"/>
        <end position="712"/>
    </location>
</feature>
<organism evidence="11 12">
    <name type="scientific">Orchesella dallaii</name>
    <dbReference type="NCBI Taxonomy" id="48710"/>
    <lineage>
        <taxon>Eukaryota</taxon>
        <taxon>Metazoa</taxon>
        <taxon>Ecdysozoa</taxon>
        <taxon>Arthropoda</taxon>
        <taxon>Hexapoda</taxon>
        <taxon>Collembola</taxon>
        <taxon>Entomobryomorpha</taxon>
        <taxon>Entomobryoidea</taxon>
        <taxon>Orchesellidae</taxon>
        <taxon>Orchesellinae</taxon>
        <taxon>Orchesella</taxon>
    </lineage>
</organism>
<evidence type="ECO:0000259" key="10">
    <source>
        <dbReference type="PROSITE" id="PS50157"/>
    </source>
</evidence>
<feature type="region of interest" description="Disordered" evidence="9">
    <location>
        <begin position="1585"/>
        <end position="1611"/>
    </location>
</feature>
<dbReference type="Gene3D" id="3.30.160.60">
    <property type="entry name" value="Classic Zinc Finger"/>
    <property type="match status" value="1"/>
</dbReference>
<feature type="region of interest" description="Disordered" evidence="9">
    <location>
        <begin position="226"/>
        <end position="277"/>
    </location>
</feature>
<keyword evidence="12" id="KW-1185">Reference proteome</keyword>
<reference evidence="11 12" key="1">
    <citation type="submission" date="2024-08" db="EMBL/GenBank/DDBJ databases">
        <authorList>
            <person name="Cucini C."/>
            <person name="Frati F."/>
        </authorList>
    </citation>
    <scope>NUCLEOTIDE SEQUENCE [LARGE SCALE GENOMIC DNA]</scope>
</reference>
<feature type="region of interest" description="Disordered" evidence="9">
    <location>
        <begin position="1133"/>
        <end position="1237"/>
    </location>
</feature>
<feature type="compositionally biased region" description="Basic and acidic residues" evidence="9">
    <location>
        <begin position="751"/>
        <end position="765"/>
    </location>
</feature>
<evidence type="ECO:0000256" key="5">
    <source>
        <dbReference type="ARBA" id="ARBA00022833"/>
    </source>
</evidence>
<dbReference type="PROSITE" id="PS00028">
    <property type="entry name" value="ZINC_FINGER_C2H2_1"/>
    <property type="match status" value="4"/>
</dbReference>
<evidence type="ECO:0000256" key="8">
    <source>
        <dbReference type="PROSITE-ProRule" id="PRU00042"/>
    </source>
</evidence>
<dbReference type="SUPFAM" id="SSF57667">
    <property type="entry name" value="beta-beta-alpha zinc fingers"/>
    <property type="match status" value="1"/>
</dbReference>
<accession>A0ABP1RNI8</accession>
<dbReference type="PANTHER" id="PTHR16515:SF49">
    <property type="entry name" value="GASTRULA ZINC FINGER PROTEIN XLCGF49.1-LIKE-RELATED"/>
    <property type="match status" value="1"/>
</dbReference>
<feature type="compositionally biased region" description="Acidic residues" evidence="9">
    <location>
        <begin position="452"/>
        <end position="461"/>
    </location>
</feature>
<feature type="compositionally biased region" description="Polar residues" evidence="9">
    <location>
        <begin position="528"/>
        <end position="540"/>
    </location>
</feature>
<proteinExistence type="predicted"/>
<feature type="domain" description="C2H2-type" evidence="10">
    <location>
        <begin position="801"/>
        <end position="824"/>
    </location>
</feature>
<evidence type="ECO:0000256" key="4">
    <source>
        <dbReference type="ARBA" id="ARBA00022771"/>
    </source>
</evidence>
<feature type="compositionally biased region" description="Polar residues" evidence="9">
    <location>
        <begin position="1347"/>
        <end position="1371"/>
    </location>
</feature>
<feature type="compositionally biased region" description="Low complexity" evidence="9">
    <location>
        <begin position="1445"/>
        <end position="1455"/>
    </location>
</feature>
<feature type="compositionally biased region" description="Low complexity" evidence="9">
    <location>
        <begin position="432"/>
        <end position="442"/>
    </location>
</feature>
<feature type="compositionally biased region" description="Polar residues" evidence="9">
    <location>
        <begin position="255"/>
        <end position="264"/>
    </location>
</feature>
<feature type="compositionally biased region" description="Polar residues" evidence="9">
    <location>
        <begin position="1786"/>
        <end position="1799"/>
    </location>
</feature>
<dbReference type="InterPro" id="IPR013087">
    <property type="entry name" value="Znf_C2H2_type"/>
</dbReference>
<dbReference type="Proteomes" id="UP001642540">
    <property type="component" value="Unassembled WGS sequence"/>
</dbReference>
<feature type="compositionally biased region" description="Basic and acidic residues" evidence="9">
    <location>
        <begin position="105"/>
        <end position="119"/>
    </location>
</feature>
<dbReference type="EMBL" id="CAXLJM020000089">
    <property type="protein sequence ID" value="CAL8131686.1"/>
    <property type="molecule type" value="Genomic_DNA"/>
</dbReference>
<feature type="compositionally biased region" description="Polar residues" evidence="9">
    <location>
        <begin position="1313"/>
        <end position="1323"/>
    </location>
</feature>
<feature type="region of interest" description="Disordered" evidence="9">
    <location>
        <begin position="489"/>
        <end position="798"/>
    </location>
</feature>
<keyword evidence="2" id="KW-0479">Metal-binding</keyword>
<feature type="region of interest" description="Disordered" evidence="9">
    <location>
        <begin position="1313"/>
        <end position="1465"/>
    </location>
</feature>
<dbReference type="InterPro" id="IPR036236">
    <property type="entry name" value="Znf_C2H2_sf"/>
</dbReference>
<evidence type="ECO:0000256" key="7">
    <source>
        <dbReference type="ARBA" id="ARBA00023242"/>
    </source>
</evidence>
<evidence type="ECO:0000256" key="2">
    <source>
        <dbReference type="ARBA" id="ARBA00022723"/>
    </source>
</evidence>
<feature type="compositionally biased region" description="Polar residues" evidence="9">
    <location>
        <begin position="1411"/>
        <end position="1433"/>
    </location>
</feature>
<feature type="compositionally biased region" description="Polar residues" evidence="9">
    <location>
        <begin position="1550"/>
        <end position="1559"/>
    </location>
</feature>
<feature type="compositionally biased region" description="Low complexity" evidence="9">
    <location>
        <begin position="1336"/>
        <end position="1346"/>
    </location>
</feature>